<dbReference type="Gene3D" id="2.160.20.10">
    <property type="entry name" value="Single-stranded right-handed beta-helix, Pectin lyase-like"/>
    <property type="match status" value="2"/>
</dbReference>
<keyword evidence="5" id="KW-0063">Aspartyl esterase</keyword>
<dbReference type="GO" id="GO:0045490">
    <property type="term" value="P:pectin catabolic process"/>
    <property type="evidence" value="ECO:0007669"/>
    <property type="project" value="TreeGrafter"/>
</dbReference>
<comment type="catalytic activity">
    <reaction evidence="6">
        <text>[(1-&gt;4)-alpha-D-galacturonosyl methyl ester](n) + n H2O = [(1-&gt;4)-alpha-D-galacturonosyl](n) + n methanol + n H(+)</text>
        <dbReference type="Rhea" id="RHEA:22380"/>
        <dbReference type="Rhea" id="RHEA-COMP:14570"/>
        <dbReference type="Rhea" id="RHEA-COMP:14573"/>
        <dbReference type="ChEBI" id="CHEBI:15377"/>
        <dbReference type="ChEBI" id="CHEBI:15378"/>
        <dbReference type="ChEBI" id="CHEBI:17790"/>
        <dbReference type="ChEBI" id="CHEBI:140522"/>
        <dbReference type="ChEBI" id="CHEBI:140523"/>
        <dbReference type="EC" id="3.1.1.11"/>
    </reaction>
</comment>
<evidence type="ECO:0000256" key="2">
    <source>
        <dbReference type="ARBA" id="ARBA00008891"/>
    </source>
</evidence>
<evidence type="ECO:0000313" key="9">
    <source>
        <dbReference type="Proteomes" id="UP001289374"/>
    </source>
</evidence>
<accession>A0AAE1X8P5</accession>
<reference evidence="8" key="1">
    <citation type="submission" date="2020-06" db="EMBL/GenBank/DDBJ databases">
        <authorList>
            <person name="Li T."/>
            <person name="Hu X."/>
            <person name="Zhang T."/>
            <person name="Song X."/>
            <person name="Zhang H."/>
            <person name="Dai N."/>
            <person name="Sheng W."/>
            <person name="Hou X."/>
            <person name="Wei L."/>
        </authorList>
    </citation>
    <scope>NUCLEOTIDE SEQUENCE</scope>
    <source>
        <strain evidence="8">K16</strain>
        <tissue evidence="8">Leaf</tissue>
    </source>
</reference>
<dbReference type="EMBL" id="JACGWL010000002">
    <property type="protein sequence ID" value="KAK4406903.1"/>
    <property type="molecule type" value="Genomic_DNA"/>
</dbReference>
<comment type="pathway">
    <text evidence="1">Glycan metabolism; pectin degradation; 2-dehydro-3-deoxy-D-gluconate from pectin: step 1/5.</text>
</comment>
<dbReference type="Pfam" id="PF01095">
    <property type="entry name" value="Pectinesterase"/>
    <property type="match status" value="2"/>
</dbReference>
<name>A0AAE1X8P5_9LAMI</name>
<dbReference type="PANTHER" id="PTHR31321:SF81">
    <property type="entry name" value="PECTINESTERASE"/>
    <property type="match status" value="1"/>
</dbReference>
<dbReference type="GO" id="GO:0042545">
    <property type="term" value="P:cell wall modification"/>
    <property type="evidence" value="ECO:0007669"/>
    <property type="project" value="InterPro"/>
</dbReference>
<gene>
    <name evidence="8" type="ORF">Sango_0271300</name>
</gene>
<feature type="domain" description="Pectinesterase catalytic" evidence="7">
    <location>
        <begin position="171"/>
        <end position="303"/>
    </location>
</feature>
<dbReference type="InterPro" id="IPR012334">
    <property type="entry name" value="Pectin_lyas_fold"/>
</dbReference>
<evidence type="ECO:0000256" key="4">
    <source>
        <dbReference type="ARBA" id="ARBA00022801"/>
    </source>
</evidence>
<organism evidence="8 9">
    <name type="scientific">Sesamum angolense</name>
    <dbReference type="NCBI Taxonomy" id="2727404"/>
    <lineage>
        <taxon>Eukaryota</taxon>
        <taxon>Viridiplantae</taxon>
        <taxon>Streptophyta</taxon>
        <taxon>Embryophyta</taxon>
        <taxon>Tracheophyta</taxon>
        <taxon>Spermatophyta</taxon>
        <taxon>Magnoliopsida</taxon>
        <taxon>eudicotyledons</taxon>
        <taxon>Gunneridae</taxon>
        <taxon>Pentapetalae</taxon>
        <taxon>asterids</taxon>
        <taxon>lamiids</taxon>
        <taxon>Lamiales</taxon>
        <taxon>Pedaliaceae</taxon>
        <taxon>Sesamum</taxon>
    </lineage>
</organism>
<keyword evidence="9" id="KW-1185">Reference proteome</keyword>
<evidence type="ECO:0000256" key="1">
    <source>
        <dbReference type="ARBA" id="ARBA00005184"/>
    </source>
</evidence>
<evidence type="ECO:0000313" key="8">
    <source>
        <dbReference type="EMBL" id="KAK4406903.1"/>
    </source>
</evidence>
<feature type="domain" description="Pectinesterase catalytic" evidence="7">
    <location>
        <begin position="9"/>
        <end position="77"/>
    </location>
</feature>
<reference evidence="8" key="2">
    <citation type="journal article" date="2024" name="Plant">
        <title>Genomic evolution and insights into agronomic trait innovations of Sesamum species.</title>
        <authorList>
            <person name="Miao H."/>
            <person name="Wang L."/>
            <person name="Qu L."/>
            <person name="Liu H."/>
            <person name="Sun Y."/>
            <person name="Le M."/>
            <person name="Wang Q."/>
            <person name="Wei S."/>
            <person name="Zheng Y."/>
            <person name="Lin W."/>
            <person name="Duan Y."/>
            <person name="Cao H."/>
            <person name="Xiong S."/>
            <person name="Wang X."/>
            <person name="Wei L."/>
            <person name="Li C."/>
            <person name="Ma Q."/>
            <person name="Ju M."/>
            <person name="Zhao R."/>
            <person name="Li G."/>
            <person name="Mu C."/>
            <person name="Tian Q."/>
            <person name="Mei H."/>
            <person name="Zhang T."/>
            <person name="Gao T."/>
            <person name="Zhang H."/>
        </authorList>
    </citation>
    <scope>NUCLEOTIDE SEQUENCE</scope>
    <source>
        <strain evidence="8">K16</strain>
    </source>
</reference>
<dbReference type="InterPro" id="IPR000070">
    <property type="entry name" value="Pectinesterase_cat"/>
</dbReference>
<evidence type="ECO:0000256" key="6">
    <source>
        <dbReference type="ARBA" id="ARBA00047928"/>
    </source>
</evidence>
<dbReference type="Proteomes" id="UP001289374">
    <property type="component" value="Unassembled WGS sequence"/>
</dbReference>
<sequence>MAEMNRMEISVGQDGTADFNTITEAINTIPLYNNRRVLIRINSGVYREKVNIPRTMRFITFVGNGSDPPTITGNDTASTVSGRDGHRSGHFKVPLSPLMQIILSPSTSILRTRPHMWWGQWGNKRWRCGYRGRRPLFITAVSTVVKTPYTITRAFTILVIASSRAPLISYFGYGTSLYEKCYLNSVSKKVASVTAQKRSNSSISSGFSFKNCTLTGSAGGSIYLGRAWGDYSRVIFSYTFMDKIVLPQGWSDWGKQSRDQKVYYGEYKCSGAGANLTGRVPWARALTDQEAMPFIGTYYIDGDTWLMDSSLYHF</sequence>
<comment type="similarity">
    <text evidence="2">Belongs to the pectinesterase family.</text>
</comment>
<dbReference type="InterPro" id="IPR011050">
    <property type="entry name" value="Pectin_lyase_fold/virulence"/>
</dbReference>
<dbReference type="GO" id="GO:0030599">
    <property type="term" value="F:pectinesterase activity"/>
    <property type="evidence" value="ECO:0007669"/>
    <property type="project" value="UniProtKB-EC"/>
</dbReference>
<protein>
    <recommendedName>
        <fullName evidence="3">pectinesterase</fullName>
        <ecNumber evidence="3">3.1.1.11</ecNumber>
    </recommendedName>
</protein>
<proteinExistence type="inferred from homology"/>
<dbReference type="AlphaFoldDB" id="A0AAE1X8P5"/>
<comment type="caution">
    <text evidence="8">The sequence shown here is derived from an EMBL/GenBank/DDBJ whole genome shotgun (WGS) entry which is preliminary data.</text>
</comment>
<dbReference type="PANTHER" id="PTHR31321">
    <property type="entry name" value="ACYL-COA THIOESTER HYDROLASE YBHC-RELATED"/>
    <property type="match status" value="1"/>
</dbReference>
<evidence type="ECO:0000256" key="3">
    <source>
        <dbReference type="ARBA" id="ARBA00013229"/>
    </source>
</evidence>
<keyword evidence="4" id="KW-0378">Hydrolase</keyword>
<dbReference type="SUPFAM" id="SSF51126">
    <property type="entry name" value="Pectin lyase-like"/>
    <property type="match status" value="1"/>
</dbReference>
<evidence type="ECO:0000256" key="5">
    <source>
        <dbReference type="ARBA" id="ARBA00023085"/>
    </source>
</evidence>
<evidence type="ECO:0000259" key="7">
    <source>
        <dbReference type="Pfam" id="PF01095"/>
    </source>
</evidence>
<dbReference type="EC" id="3.1.1.11" evidence="3"/>